<protein>
    <submittedName>
        <fullName evidence="1">Uncharacterized protein</fullName>
    </submittedName>
</protein>
<dbReference type="Proteomes" id="UP000030758">
    <property type="component" value="Unassembled WGS sequence"/>
</dbReference>
<dbReference type="EMBL" id="KL367481">
    <property type="protein sequence ID" value="KFD71548.1"/>
    <property type="molecule type" value="Genomic_DNA"/>
</dbReference>
<name>A0A085NQ02_9BILA</name>
<proteinExistence type="predicted"/>
<gene>
    <name evidence="1" type="ORF">M514_16068</name>
</gene>
<reference evidence="1" key="1">
    <citation type="journal article" date="2014" name="Nat. Genet.">
        <title>Genome and transcriptome of the porcine whipworm Trichuris suis.</title>
        <authorList>
            <person name="Jex A.R."/>
            <person name="Nejsum P."/>
            <person name="Schwarz E.M."/>
            <person name="Hu L."/>
            <person name="Young N.D."/>
            <person name="Hall R.S."/>
            <person name="Korhonen P.K."/>
            <person name="Liao S."/>
            <person name="Thamsborg S."/>
            <person name="Xia J."/>
            <person name="Xu P."/>
            <person name="Wang S."/>
            <person name="Scheerlinck J.P."/>
            <person name="Hofmann A."/>
            <person name="Sternberg P.W."/>
            <person name="Wang J."/>
            <person name="Gasser R.B."/>
        </authorList>
    </citation>
    <scope>NUCLEOTIDE SEQUENCE [LARGE SCALE GENOMIC DNA]</scope>
    <source>
        <strain evidence="1">DCEP-RM93F</strain>
    </source>
</reference>
<organism evidence="1">
    <name type="scientific">Trichuris suis</name>
    <name type="common">pig whipworm</name>
    <dbReference type="NCBI Taxonomy" id="68888"/>
    <lineage>
        <taxon>Eukaryota</taxon>
        <taxon>Metazoa</taxon>
        <taxon>Ecdysozoa</taxon>
        <taxon>Nematoda</taxon>
        <taxon>Enoplea</taxon>
        <taxon>Dorylaimia</taxon>
        <taxon>Trichinellida</taxon>
        <taxon>Trichuridae</taxon>
        <taxon>Trichuris</taxon>
    </lineage>
</organism>
<dbReference type="AlphaFoldDB" id="A0A085NQ02"/>
<accession>A0A085NQ02</accession>
<evidence type="ECO:0000313" key="1">
    <source>
        <dbReference type="EMBL" id="KFD71548.1"/>
    </source>
</evidence>
<sequence length="139" mass="16437">MKPRRRHHVSLKEGTALRKVEFGSNVLLLFRRSIQNCKEMQMEKLKHHKRYSCRRELIRAFVNNQGSTNWLLKHKRKVIAPKKVISLPEATAPKQCKQENQVESFINQVKYTTGVRRSYEILLYWKADSIGSDQKVMKN</sequence>